<dbReference type="Proteomes" id="UP000694845">
    <property type="component" value="Unplaced"/>
</dbReference>
<reference evidence="4" key="1">
    <citation type="submission" date="2025-08" db="UniProtKB">
        <authorList>
            <consortium name="RefSeq"/>
        </authorList>
    </citation>
    <scope>IDENTIFICATION</scope>
</reference>
<dbReference type="Gene3D" id="1.10.443.10">
    <property type="entry name" value="Intergrase catalytic core"/>
    <property type="match status" value="1"/>
</dbReference>
<dbReference type="OrthoDB" id="10059338at2759"/>
<dbReference type="PANTHER" id="PTHR33480:SF1">
    <property type="entry name" value="TYR RECOMBINASE DOMAIN-CONTAINING PROTEIN"/>
    <property type="match status" value="1"/>
</dbReference>
<evidence type="ECO:0000313" key="3">
    <source>
        <dbReference type="Proteomes" id="UP000694845"/>
    </source>
</evidence>
<protein>
    <submittedName>
        <fullName evidence="4">Uncharacterized protein LOC110989543 isoform X1</fullName>
    </submittedName>
</protein>
<dbReference type="GO" id="GO:0003677">
    <property type="term" value="F:DNA binding"/>
    <property type="evidence" value="ECO:0007669"/>
    <property type="project" value="InterPro"/>
</dbReference>
<evidence type="ECO:0000256" key="2">
    <source>
        <dbReference type="SAM" id="MobiDB-lite"/>
    </source>
</evidence>
<dbReference type="GO" id="GO:0015074">
    <property type="term" value="P:DNA integration"/>
    <property type="evidence" value="ECO:0007669"/>
    <property type="project" value="InterPro"/>
</dbReference>
<dbReference type="InterPro" id="IPR013762">
    <property type="entry name" value="Integrase-like_cat_sf"/>
</dbReference>
<dbReference type="AlphaFoldDB" id="A0A8B7ZWA3"/>
<organism evidence="3 4">
    <name type="scientific">Acanthaster planci</name>
    <name type="common">Crown-of-thorns starfish</name>
    <dbReference type="NCBI Taxonomy" id="133434"/>
    <lineage>
        <taxon>Eukaryota</taxon>
        <taxon>Metazoa</taxon>
        <taxon>Echinodermata</taxon>
        <taxon>Eleutherozoa</taxon>
        <taxon>Asterozoa</taxon>
        <taxon>Asteroidea</taxon>
        <taxon>Valvatacea</taxon>
        <taxon>Valvatida</taxon>
        <taxon>Acanthasteridae</taxon>
        <taxon>Acanthaster</taxon>
    </lineage>
</organism>
<dbReference type="SUPFAM" id="SSF56349">
    <property type="entry name" value="DNA breaking-rejoining enzymes"/>
    <property type="match status" value="1"/>
</dbReference>
<dbReference type="GeneID" id="110989543"/>
<name>A0A8B7ZWA3_ACAPL</name>
<dbReference type="PANTHER" id="PTHR33480">
    <property type="entry name" value="SET DOMAIN-CONTAINING PROTEIN-RELATED"/>
    <property type="match status" value="1"/>
</dbReference>
<dbReference type="RefSeq" id="XP_022109704.1">
    <property type="nucleotide sequence ID" value="XM_022254012.1"/>
</dbReference>
<dbReference type="GO" id="GO:0006310">
    <property type="term" value="P:DNA recombination"/>
    <property type="evidence" value="ECO:0007669"/>
    <property type="project" value="UniProtKB-KW"/>
</dbReference>
<evidence type="ECO:0000256" key="1">
    <source>
        <dbReference type="ARBA" id="ARBA00023172"/>
    </source>
</evidence>
<sequence>MKKGDVAMVVKNNTLIVELAKRKYMKLGHDVDQHGYIRNRVRELGRLVIQLRENTQQPNASLESFVDPHHLSDIVKAVHDIAGFREDKQLYDTPLLALKISYFVKKCALVLEGSALESSQKHKAERAEEFLQLCELNWRDLVSIHAHRTLYQGKRNKVTILPTNADVVHLSSFLHEAGNRELQLLRGPRGRNIRPALQKLNEVSLCHLIRFNRRRQGEVSKMKLEDFHKHSTAKLEGECLLSDLERQLCKMFRVVEIVGKRGRTVPVLLSNEAVAWLSALVAKRHEAGVAQDNFLFARFCYGGRGHIRGSGCLKAYADKAGLDNASSIRSTKLRKHVATASQILVLKEHQLETLANFMGHDLPVHREYYQLPDTVQRVTKLSRLFVSLERGSLPSQWGKSLDDLHINGASWCCCCITKKGTLSAIDTSEAPSLDYSGKDRRPRRPAQILPVEESSRQAGHRSSLHCGTAGPYLEKHQRLLS</sequence>
<accession>A0A8B7ZWA3</accession>
<dbReference type="InterPro" id="IPR011010">
    <property type="entry name" value="DNA_brk_join_enz"/>
</dbReference>
<feature type="region of interest" description="Disordered" evidence="2">
    <location>
        <begin position="431"/>
        <end position="469"/>
    </location>
</feature>
<gene>
    <name evidence="4" type="primary">LOC110989543</name>
</gene>
<keyword evidence="1" id="KW-0233">DNA recombination</keyword>
<dbReference type="KEGG" id="aplc:110989543"/>
<proteinExistence type="predicted"/>
<evidence type="ECO:0000313" key="4">
    <source>
        <dbReference type="RefSeq" id="XP_022109704.1"/>
    </source>
</evidence>
<keyword evidence="3" id="KW-1185">Reference proteome</keyword>